<evidence type="ECO:0000256" key="6">
    <source>
        <dbReference type="ARBA" id="ARBA00022692"/>
    </source>
</evidence>
<keyword evidence="9" id="KW-0472">Membrane</keyword>
<evidence type="ECO:0000259" key="12">
    <source>
        <dbReference type="Pfam" id="PF03895"/>
    </source>
</evidence>
<organism evidence="15 16">
    <name type="scientific">Volucribacter psittacicida</name>
    <dbReference type="NCBI Taxonomy" id="203482"/>
    <lineage>
        <taxon>Bacteria</taxon>
        <taxon>Pseudomonadati</taxon>
        <taxon>Pseudomonadota</taxon>
        <taxon>Gammaproteobacteria</taxon>
        <taxon>Pasteurellales</taxon>
        <taxon>Pasteurellaceae</taxon>
        <taxon>Volucribacter</taxon>
    </lineage>
</organism>
<dbReference type="InterPro" id="IPR008640">
    <property type="entry name" value="Adhesin_Head_dom"/>
</dbReference>
<comment type="similarity">
    <text evidence="3">Belongs to the autotransporter-2 (AT-2) (TC 1.B.40) family.</text>
</comment>
<evidence type="ECO:0000313" key="15">
    <source>
        <dbReference type="EMBL" id="TCJ97893.1"/>
    </source>
</evidence>
<sequence>MQVFKQSLVINHFPKIFPLSLASTILMTWATHVQAQTIDYIDINSQDTTTTDAQGKDSIATGQGAKTSKEAEKSIAIGAGATVETNQWYATNATSRKLKQEYSSIGAIAIGSSAKSVSEGSISLGQNAKALQQKSIAIGINSNSSGWSTIAIGDGAAVISDFDMSPEGAAAGKNEEANKSKGAIAIGQNAKAQYATAISMGQNAKAEGQATVAIGRKANALVALSTAVGADSLAEQAGASAFGALAKAKGYGSTAIGDNATVTNEATYGTALGMSSRVTQTSGIALGILSEATGRDAIATGFTSLASGYKSIATGSGTVASGNMAIAIGSVTTQTTGWNENSRGVFTESTHEVENASGDYSIMLGVDGIAAGEKSIVLGYKNNVKGTNSSAVGSLNTVIAENANVVGSNITADVDNSIYLGTNSRATAGTKALTSNGLAGQTTTAGLGTVSNTTLTFSNGSTATFGNFAGASAVGVVTVGASGAERRIQNVAAGEISANSTDAINGSQLYAITYSLTEQIKNLSGSIDIKPGKNIEVTKQETNNGSGNGDTTKKTEYTISTADNVEFNKVKVGDITIDSSSKKITGLNEGEISENSKEAINGSQLYEVKQTVSKGLNFGADQGSVVNRQLGDTMTITGDSNITTKTTPKGVQVTLNKDINLDSVTTGNTKMNNNGITIRGGANGTVSLTQNGLDNGGNRITNVAAGVNPTDAVNVSQLGNVENRLNDRINRVDNKLRAGIAGAAALGMLAQPTMPGKSMVAVSGTNYRGESAMALGVSRVSDNSKWVLKLGASANTRSDYLVGASAGYQW</sequence>
<dbReference type="InterPro" id="IPR008635">
    <property type="entry name" value="Coiled_stalk_dom"/>
</dbReference>
<keyword evidence="10" id="KW-0998">Cell outer membrane</keyword>
<dbReference type="GO" id="GO:0009986">
    <property type="term" value="C:cell surface"/>
    <property type="evidence" value="ECO:0007669"/>
    <property type="project" value="UniProtKB-SubCell"/>
</dbReference>
<evidence type="ECO:0000256" key="11">
    <source>
        <dbReference type="SAM" id="SignalP"/>
    </source>
</evidence>
<dbReference type="RefSeq" id="WP_132691028.1">
    <property type="nucleotide sequence ID" value="NZ_SMFT01000003.1"/>
</dbReference>
<feature type="domain" description="Trimeric autotransporter adhesin YadA-like head" evidence="13">
    <location>
        <begin position="133"/>
        <end position="156"/>
    </location>
</feature>
<feature type="domain" description="Trimeric autotransporter adhesin YadA-like stalk" evidence="14">
    <location>
        <begin position="583"/>
        <end position="624"/>
    </location>
</feature>
<keyword evidence="16" id="KW-1185">Reference proteome</keyword>
<dbReference type="SUPFAM" id="SSF54523">
    <property type="entry name" value="Pili subunits"/>
    <property type="match status" value="1"/>
</dbReference>
<dbReference type="Gene3D" id="2.20.70.140">
    <property type="match status" value="1"/>
</dbReference>
<dbReference type="Gene3D" id="3.30.1300.30">
    <property type="entry name" value="GSPII I/J protein-like"/>
    <property type="match status" value="1"/>
</dbReference>
<dbReference type="EMBL" id="SMFT01000003">
    <property type="protein sequence ID" value="TCJ97893.1"/>
    <property type="molecule type" value="Genomic_DNA"/>
</dbReference>
<dbReference type="GO" id="GO:0009279">
    <property type="term" value="C:cell outer membrane"/>
    <property type="evidence" value="ECO:0007669"/>
    <property type="project" value="UniProtKB-SubCell"/>
</dbReference>
<name>A0A4R1FST2_9PAST</name>
<evidence type="ECO:0000256" key="7">
    <source>
        <dbReference type="ARBA" id="ARBA00022729"/>
    </source>
</evidence>
<dbReference type="Gene3D" id="2.150.10.10">
    <property type="entry name" value="Serralysin-like metalloprotease, C-terminal"/>
    <property type="match status" value="4"/>
</dbReference>
<evidence type="ECO:0000256" key="2">
    <source>
        <dbReference type="ARBA" id="ARBA00004442"/>
    </source>
</evidence>
<keyword evidence="6" id="KW-0812">Transmembrane</keyword>
<dbReference type="OrthoDB" id="5691097at2"/>
<keyword evidence="7 11" id="KW-0732">Signal</keyword>
<dbReference type="GO" id="GO:0015031">
    <property type="term" value="P:protein transport"/>
    <property type="evidence" value="ECO:0007669"/>
    <property type="project" value="UniProtKB-KW"/>
</dbReference>
<dbReference type="Pfam" id="PF05662">
    <property type="entry name" value="YadA_stalk"/>
    <property type="match status" value="3"/>
</dbReference>
<comment type="caution">
    <text evidence="15">The sequence shown here is derived from an EMBL/GenBank/DDBJ whole genome shotgun (WGS) entry which is preliminary data.</text>
</comment>
<feature type="domain" description="Trimeric autotransporter adhesin YadA-like head" evidence="13">
    <location>
        <begin position="370"/>
        <end position="394"/>
    </location>
</feature>
<evidence type="ECO:0000313" key="16">
    <source>
        <dbReference type="Proteomes" id="UP000294702"/>
    </source>
</evidence>
<feature type="domain" description="Trimeric autotransporter adhesin YadA-like head" evidence="13">
    <location>
        <begin position="53"/>
        <end position="81"/>
    </location>
</feature>
<protein>
    <submittedName>
        <fullName evidence="15">Autotransporter adhesin</fullName>
    </submittedName>
</protein>
<dbReference type="Pfam" id="PF05658">
    <property type="entry name" value="YadA_head"/>
    <property type="match status" value="8"/>
</dbReference>
<dbReference type="CDD" id="cd12820">
    <property type="entry name" value="LbR_YadA-like"/>
    <property type="match status" value="3"/>
</dbReference>
<feature type="domain" description="Trimeric autotransporter adhesin YadA-like head" evidence="13">
    <location>
        <begin position="281"/>
        <end position="302"/>
    </location>
</feature>
<keyword evidence="5" id="KW-1134">Transmembrane beta strand</keyword>
<feature type="domain" description="Trimeric autotransporter adhesin YadA-like stalk" evidence="14">
    <location>
        <begin position="487"/>
        <end position="525"/>
    </location>
</feature>
<dbReference type="Pfam" id="PF03895">
    <property type="entry name" value="YadA_anchor"/>
    <property type="match status" value="1"/>
</dbReference>
<evidence type="ECO:0000256" key="10">
    <source>
        <dbReference type="ARBA" id="ARBA00023237"/>
    </source>
</evidence>
<feature type="domain" description="Trimeric autotransporter adhesin YadA-like C-terminal membrane anchor" evidence="12">
    <location>
        <begin position="751"/>
        <end position="810"/>
    </location>
</feature>
<evidence type="ECO:0000259" key="13">
    <source>
        <dbReference type="Pfam" id="PF05658"/>
    </source>
</evidence>
<keyword evidence="4" id="KW-0813">Transport</keyword>
<dbReference type="InterPro" id="IPR045584">
    <property type="entry name" value="Pilin-like"/>
</dbReference>
<feature type="chain" id="PRO_5020991734" evidence="11">
    <location>
        <begin position="36"/>
        <end position="810"/>
    </location>
</feature>
<gene>
    <name evidence="15" type="ORF">EV694_1482</name>
</gene>
<accession>A0A4R1FST2</accession>
<evidence type="ECO:0000259" key="14">
    <source>
        <dbReference type="Pfam" id="PF05662"/>
    </source>
</evidence>
<evidence type="ECO:0000256" key="8">
    <source>
        <dbReference type="ARBA" id="ARBA00022927"/>
    </source>
</evidence>
<feature type="domain" description="Trimeric autotransporter adhesin YadA-like head" evidence="13">
    <location>
        <begin position="197"/>
        <end position="218"/>
    </location>
</feature>
<dbReference type="Proteomes" id="UP000294702">
    <property type="component" value="Unassembled WGS sequence"/>
</dbReference>
<keyword evidence="8" id="KW-0653">Protein transport</keyword>
<evidence type="ECO:0000256" key="4">
    <source>
        <dbReference type="ARBA" id="ARBA00022448"/>
    </source>
</evidence>
<comment type="subcellular location">
    <subcellularLocation>
        <location evidence="2">Cell outer membrane</location>
    </subcellularLocation>
    <subcellularLocation>
        <location evidence="1">Cell surface</location>
    </subcellularLocation>
</comment>
<feature type="domain" description="Trimeric autotransporter adhesin YadA-like stalk" evidence="14">
    <location>
        <begin position="699"/>
        <end position="738"/>
    </location>
</feature>
<dbReference type="InterPro" id="IPR005594">
    <property type="entry name" value="YadA_C"/>
</dbReference>
<proteinExistence type="inferred from homology"/>
<evidence type="ECO:0000256" key="9">
    <source>
        <dbReference type="ARBA" id="ARBA00023136"/>
    </source>
</evidence>
<feature type="signal peptide" evidence="11">
    <location>
        <begin position="1"/>
        <end position="35"/>
    </location>
</feature>
<feature type="domain" description="Trimeric autotransporter adhesin YadA-like head" evidence="13">
    <location>
        <begin position="105"/>
        <end position="128"/>
    </location>
</feature>
<reference evidence="15 16" key="1">
    <citation type="submission" date="2019-03" db="EMBL/GenBank/DDBJ databases">
        <title>Genomic Encyclopedia of Type Strains, Phase IV (KMG-IV): sequencing the most valuable type-strain genomes for metagenomic binning, comparative biology and taxonomic classification.</title>
        <authorList>
            <person name="Goeker M."/>
        </authorList>
    </citation>
    <scope>NUCLEOTIDE SEQUENCE [LARGE SCALE GENOMIC DNA]</scope>
    <source>
        <strain evidence="15 16">DSM 15534</strain>
    </source>
</reference>
<feature type="domain" description="Trimeric autotransporter adhesin YadA-like head" evidence="13">
    <location>
        <begin position="248"/>
        <end position="276"/>
    </location>
</feature>
<evidence type="ECO:0000256" key="1">
    <source>
        <dbReference type="ARBA" id="ARBA00004241"/>
    </source>
</evidence>
<evidence type="ECO:0000256" key="5">
    <source>
        <dbReference type="ARBA" id="ARBA00022452"/>
    </source>
</evidence>
<dbReference type="AlphaFoldDB" id="A0A4R1FST2"/>
<dbReference type="SUPFAM" id="SSF101967">
    <property type="entry name" value="Adhesin YadA, collagen-binding domain"/>
    <property type="match status" value="5"/>
</dbReference>
<dbReference type="InterPro" id="IPR011049">
    <property type="entry name" value="Serralysin-like_metalloprot_C"/>
</dbReference>
<evidence type="ECO:0000256" key="3">
    <source>
        <dbReference type="ARBA" id="ARBA00005848"/>
    </source>
</evidence>
<feature type="domain" description="Trimeric autotransporter adhesin YadA-like head" evidence="13">
    <location>
        <begin position="306"/>
        <end position="330"/>
    </location>
</feature>
<dbReference type="Gene3D" id="1.20.5.170">
    <property type="match status" value="2"/>
</dbReference>